<dbReference type="RefSeq" id="WP_286661209.1">
    <property type="nucleotide sequence ID" value="NZ_JASZYV010000003.1"/>
</dbReference>
<dbReference type="Pfam" id="PF13406">
    <property type="entry name" value="SLT_2"/>
    <property type="match status" value="1"/>
</dbReference>
<name>A0ABT7NDU7_9BURK</name>
<gene>
    <name evidence="3" type="primary">mltB</name>
    <name evidence="3" type="ORF">QTH91_16645</name>
</gene>
<dbReference type="PANTHER" id="PTHR30163">
    <property type="entry name" value="MEMBRANE-BOUND LYTIC MUREIN TRANSGLYCOSYLASE B"/>
    <property type="match status" value="1"/>
</dbReference>
<evidence type="ECO:0000259" key="2">
    <source>
        <dbReference type="Pfam" id="PF13406"/>
    </source>
</evidence>
<dbReference type="CDD" id="cd13399">
    <property type="entry name" value="Slt35-like"/>
    <property type="match status" value="1"/>
</dbReference>
<dbReference type="Gene3D" id="1.10.530.10">
    <property type="match status" value="1"/>
</dbReference>
<dbReference type="NCBIfam" id="TIGR02282">
    <property type="entry name" value="MltB"/>
    <property type="match status" value="1"/>
</dbReference>
<feature type="signal peptide" evidence="1">
    <location>
        <begin position="1"/>
        <end position="26"/>
    </location>
</feature>
<organism evidence="3 4">
    <name type="scientific">Variovorax dokdonensis</name>
    <dbReference type="NCBI Taxonomy" id="344883"/>
    <lineage>
        <taxon>Bacteria</taxon>
        <taxon>Pseudomonadati</taxon>
        <taxon>Pseudomonadota</taxon>
        <taxon>Betaproteobacteria</taxon>
        <taxon>Burkholderiales</taxon>
        <taxon>Comamonadaceae</taxon>
        <taxon>Variovorax</taxon>
    </lineage>
</organism>
<dbReference type="SUPFAM" id="SSF53955">
    <property type="entry name" value="Lysozyme-like"/>
    <property type="match status" value="1"/>
</dbReference>
<dbReference type="PANTHER" id="PTHR30163:SF9">
    <property type="entry name" value="MEMBRANE-BOUND LYTIC MUREIN TRANSGLYCOSYLASE B"/>
    <property type="match status" value="1"/>
</dbReference>
<proteinExistence type="predicted"/>
<dbReference type="EMBL" id="JASZYV010000003">
    <property type="protein sequence ID" value="MDM0046121.1"/>
    <property type="molecule type" value="Genomic_DNA"/>
</dbReference>
<dbReference type="InterPro" id="IPR043426">
    <property type="entry name" value="MltB-like"/>
</dbReference>
<dbReference type="InterPro" id="IPR031304">
    <property type="entry name" value="SLT_2"/>
</dbReference>
<protein>
    <submittedName>
        <fullName evidence="3">Lytic murein transglycosylase B</fullName>
    </submittedName>
</protein>
<dbReference type="InterPro" id="IPR023346">
    <property type="entry name" value="Lysozyme-like_dom_sf"/>
</dbReference>
<dbReference type="InterPro" id="IPR011757">
    <property type="entry name" value="Lytic_transglycosylase_MltB"/>
</dbReference>
<feature type="domain" description="Transglycosylase SLT" evidence="2">
    <location>
        <begin position="52"/>
        <end position="354"/>
    </location>
</feature>
<accession>A0ABT7NDU7</accession>
<sequence length="362" mass="39647">MRRRDLNFLPLALAALELTSPVSAWAQGKRSPNRSRAEAAPIYYAGRADAMDLADQIAIRNRLDRMWVRDMIGQARFLTNVPRLMLPRGGGGGGRRRNWQAYRQRFVEPIRINAGAEFWRTHAATLSRAERDFGVPPEIVVGIIGVETIYGRIMGNFRVIDALATLSFDFPLEHPRADQRIAYFRGELESFLTAASRQGDSPLDPLGSYAGAMGMPQFMPSSIDKYAVDYDGNGHIDLAGSPVDAIGSVANYFKGYGWQAGQPSFFPASVDETNPLMPTLLAPDIVPSFSADSISAAGVELPPVAKRYGGLLALIELQNGSAPTTFVAGTQNFYVITRYNWSSFYAMSVLDLGQEVKAALSL</sequence>
<dbReference type="Proteomes" id="UP001174908">
    <property type="component" value="Unassembled WGS sequence"/>
</dbReference>
<evidence type="ECO:0000313" key="3">
    <source>
        <dbReference type="EMBL" id="MDM0046121.1"/>
    </source>
</evidence>
<evidence type="ECO:0000313" key="4">
    <source>
        <dbReference type="Proteomes" id="UP001174908"/>
    </source>
</evidence>
<reference evidence="3" key="1">
    <citation type="submission" date="2023-06" db="EMBL/GenBank/DDBJ databases">
        <authorList>
            <person name="Jiang Y."/>
            <person name="Liu Q."/>
        </authorList>
    </citation>
    <scope>NUCLEOTIDE SEQUENCE</scope>
    <source>
        <strain evidence="3">CGMCC 1.12089</strain>
    </source>
</reference>
<comment type="caution">
    <text evidence="3">The sequence shown here is derived from an EMBL/GenBank/DDBJ whole genome shotgun (WGS) entry which is preliminary data.</text>
</comment>
<dbReference type="Gene3D" id="1.10.8.350">
    <property type="entry name" value="Bacterial muramidase"/>
    <property type="match status" value="1"/>
</dbReference>
<keyword evidence="1" id="KW-0732">Signal</keyword>
<keyword evidence="4" id="KW-1185">Reference proteome</keyword>
<feature type="chain" id="PRO_5047138355" evidence="1">
    <location>
        <begin position="27"/>
        <end position="362"/>
    </location>
</feature>
<evidence type="ECO:0000256" key="1">
    <source>
        <dbReference type="SAM" id="SignalP"/>
    </source>
</evidence>